<evidence type="ECO:0000313" key="2">
    <source>
        <dbReference type="Proteomes" id="UP000636709"/>
    </source>
</evidence>
<evidence type="ECO:0000313" key="1">
    <source>
        <dbReference type="EMBL" id="KAF8780709.1"/>
    </source>
</evidence>
<sequence length="16" mass="1664">MLGQAGVCSARRTASR</sequence>
<keyword evidence="2" id="KW-1185">Reference proteome</keyword>
<dbReference type="AlphaFoldDB" id="A0A835FZ61"/>
<gene>
    <name evidence="1" type="ORF">HU200_001314</name>
</gene>
<name>A0A835FZ61_9POAL</name>
<dbReference type="EMBL" id="JACEFO010000121">
    <property type="protein sequence ID" value="KAF8780709.1"/>
    <property type="molecule type" value="Genomic_DNA"/>
</dbReference>
<organism evidence="1 2">
    <name type="scientific">Digitaria exilis</name>
    <dbReference type="NCBI Taxonomy" id="1010633"/>
    <lineage>
        <taxon>Eukaryota</taxon>
        <taxon>Viridiplantae</taxon>
        <taxon>Streptophyta</taxon>
        <taxon>Embryophyta</taxon>
        <taxon>Tracheophyta</taxon>
        <taxon>Spermatophyta</taxon>
        <taxon>Magnoliopsida</taxon>
        <taxon>Liliopsida</taxon>
        <taxon>Poales</taxon>
        <taxon>Poaceae</taxon>
        <taxon>PACMAD clade</taxon>
        <taxon>Panicoideae</taxon>
        <taxon>Panicodae</taxon>
        <taxon>Paniceae</taxon>
        <taxon>Anthephorinae</taxon>
        <taxon>Digitaria</taxon>
    </lineage>
</organism>
<proteinExistence type="predicted"/>
<reference evidence="1" key="1">
    <citation type="submission" date="2020-07" db="EMBL/GenBank/DDBJ databases">
        <title>Genome sequence and genetic diversity analysis of an under-domesticated orphan crop, white fonio (Digitaria exilis).</title>
        <authorList>
            <person name="Bennetzen J.L."/>
            <person name="Chen S."/>
            <person name="Ma X."/>
            <person name="Wang X."/>
            <person name="Yssel A.E.J."/>
            <person name="Chaluvadi S.R."/>
            <person name="Johnson M."/>
            <person name="Gangashetty P."/>
            <person name="Hamidou F."/>
            <person name="Sanogo M.D."/>
            <person name="Zwaenepoel A."/>
            <person name="Wallace J."/>
            <person name="Van De Peer Y."/>
            <person name="Van Deynze A."/>
        </authorList>
    </citation>
    <scope>NUCLEOTIDE SEQUENCE</scope>
    <source>
        <tissue evidence="1">Leaves</tissue>
    </source>
</reference>
<protein>
    <submittedName>
        <fullName evidence="1">Uncharacterized protein</fullName>
    </submittedName>
</protein>
<accession>A0A835FZ61</accession>
<comment type="caution">
    <text evidence="1">The sequence shown here is derived from an EMBL/GenBank/DDBJ whole genome shotgun (WGS) entry which is preliminary data.</text>
</comment>
<dbReference type="Proteomes" id="UP000636709">
    <property type="component" value="Unassembled WGS sequence"/>
</dbReference>